<evidence type="ECO:0000256" key="8">
    <source>
        <dbReference type="ARBA" id="ARBA00022679"/>
    </source>
</evidence>
<reference evidence="11" key="3">
    <citation type="submission" date="2024-01" db="EMBL/GenBank/DDBJ databases">
        <authorList>
            <person name="Coelho M.A."/>
            <person name="David-Palma M."/>
            <person name="Shea T."/>
            <person name="Sun S."/>
            <person name="Cuomo C.A."/>
            <person name="Heitman J."/>
        </authorList>
    </citation>
    <scope>NUCLEOTIDE SEQUENCE</scope>
    <source>
        <strain evidence="11">CBS 7841</strain>
    </source>
</reference>
<dbReference type="GO" id="GO:0006526">
    <property type="term" value="P:L-arginine biosynthetic process"/>
    <property type="evidence" value="ECO:0007669"/>
    <property type="project" value="UniProtKB-ARBA"/>
</dbReference>
<dbReference type="GO" id="GO:0042802">
    <property type="term" value="F:identical protein binding"/>
    <property type="evidence" value="ECO:0007669"/>
    <property type="project" value="TreeGrafter"/>
</dbReference>
<evidence type="ECO:0000256" key="6">
    <source>
        <dbReference type="ARBA" id="ARBA00022576"/>
    </source>
</evidence>
<evidence type="ECO:0000256" key="10">
    <source>
        <dbReference type="SAM" id="MobiDB-lite"/>
    </source>
</evidence>
<dbReference type="AlphaFoldDB" id="A0AAJ8JWI8"/>
<comment type="pathway">
    <text evidence="3">Amino-acid biosynthesis; L-arginine biosynthesis; N(2)-acetyl-L-ornithine from L-glutamate: step 4/4.</text>
</comment>
<organism evidence="11 12">
    <name type="scientific">Cryptococcus depauperatus CBS 7841</name>
    <dbReference type="NCBI Taxonomy" id="1295531"/>
    <lineage>
        <taxon>Eukaryota</taxon>
        <taxon>Fungi</taxon>
        <taxon>Dikarya</taxon>
        <taxon>Basidiomycota</taxon>
        <taxon>Agaricomycotina</taxon>
        <taxon>Tremellomycetes</taxon>
        <taxon>Tremellales</taxon>
        <taxon>Cryptococcaceae</taxon>
        <taxon>Cryptococcus</taxon>
    </lineage>
</organism>
<feature type="region of interest" description="Disordered" evidence="10">
    <location>
        <begin position="42"/>
        <end position="83"/>
    </location>
</feature>
<proteinExistence type="inferred from homology"/>
<keyword evidence="9" id="KW-0663">Pyridoxal phosphate</keyword>
<reference evidence="11" key="1">
    <citation type="submission" date="2016-06" db="EMBL/GenBank/DDBJ databases">
        <authorList>
            <person name="Cuomo C."/>
            <person name="Litvintseva A."/>
            <person name="Heitman J."/>
            <person name="Chen Y."/>
            <person name="Sun S."/>
            <person name="Springer D."/>
            <person name="Dromer F."/>
            <person name="Young S."/>
            <person name="Zeng Q."/>
            <person name="Chapman S."/>
            <person name="Gujja S."/>
            <person name="Saif S."/>
            <person name="Birren B."/>
        </authorList>
    </citation>
    <scope>NUCLEOTIDE SEQUENCE</scope>
    <source>
        <strain evidence="11">CBS 7841</strain>
    </source>
</reference>
<dbReference type="PANTHER" id="PTHR11986">
    <property type="entry name" value="AMINOTRANSFERASE CLASS III"/>
    <property type="match status" value="1"/>
</dbReference>
<keyword evidence="8" id="KW-0808">Transferase</keyword>
<keyword evidence="7" id="KW-0028">Amino-acid biosynthesis</keyword>
<comment type="similarity">
    <text evidence="4">Belongs to the class-III pyridoxal-phosphate-dependent aminotransferase family.</text>
</comment>
<dbReference type="Pfam" id="PF00202">
    <property type="entry name" value="Aminotran_3"/>
    <property type="match status" value="1"/>
</dbReference>
<dbReference type="NCBIfam" id="NF002325">
    <property type="entry name" value="PRK01278.1"/>
    <property type="match status" value="1"/>
</dbReference>
<evidence type="ECO:0000256" key="5">
    <source>
        <dbReference type="ARBA" id="ARBA00012919"/>
    </source>
</evidence>
<dbReference type="InterPro" id="IPR005814">
    <property type="entry name" value="Aminotrans_3"/>
</dbReference>
<dbReference type="KEGG" id="cdep:91089207"/>
<comment type="subcellular location">
    <subcellularLocation>
        <location evidence="2">Mitochondrion</location>
    </subcellularLocation>
</comment>
<dbReference type="GO" id="GO:0005759">
    <property type="term" value="C:mitochondrial matrix"/>
    <property type="evidence" value="ECO:0007669"/>
    <property type="project" value="TreeGrafter"/>
</dbReference>
<dbReference type="NCBIfam" id="TIGR00707">
    <property type="entry name" value="argD"/>
    <property type="match status" value="1"/>
</dbReference>
<name>A0AAJ8JWI8_9TREE</name>
<dbReference type="EMBL" id="CP143789">
    <property type="protein sequence ID" value="WVN89768.1"/>
    <property type="molecule type" value="Genomic_DNA"/>
</dbReference>
<keyword evidence="6" id="KW-0032">Aminotransferase</keyword>
<dbReference type="InterPro" id="IPR050103">
    <property type="entry name" value="Class-III_PLP-dep_AT"/>
</dbReference>
<evidence type="ECO:0000256" key="3">
    <source>
        <dbReference type="ARBA" id="ARBA00005024"/>
    </source>
</evidence>
<dbReference type="GeneID" id="91089207"/>
<dbReference type="Pfam" id="PF04801">
    <property type="entry name" value="RPC5"/>
    <property type="match status" value="1"/>
</dbReference>
<comment type="cofactor">
    <cofactor evidence="1">
        <name>pyridoxal 5'-phosphate</name>
        <dbReference type="ChEBI" id="CHEBI:597326"/>
    </cofactor>
</comment>
<dbReference type="Gene3D" id="3.90.1150.10">
    <property type="entry name" value="Aspartate Aminotransferase, domain 1"/>
    <property type="match status" value="1"/>
</dbReference>
<feature type="compositionally biased region" description="Acidic residues" evidence="10">
    <location>
        <begin position="73"/>
        <end position="83"/>
    </location>
</feature>
<evidence type="ECO:0000256" key="7">
    <source>
        <dbReference type="ARBA" id="ARBA00022605"/>
    </source>
</evidence>
<evidence type="ECO:0000313" key="11">
    <source>
        <dbReference type="EMBL" id="WVN89768.1"/>
    </source>
</evidence>
<dbReference type="InterPro" id="IPR006886">
    <property type="entry name" value="RNA_pol_III_Rpc5"/>
</dbReference>
<protein>
    <recommendedName>
        <fullName evidence="5">acetylornithine transaminase</fullName>
        <ecNumber evidence="5">2.6.1.11</ecNumber>
    </recommendedName>
</protein>
<evidence type="ECO:0000256" key="2">
    <source>
        <dbReference type="ARBA" id="ARBA00004173"/>
    </source>
</evidence>
<evidence type="ECO:0000256" key="9">
    <source>
        <dbReference type="ARBA" id="ARBA00022898"/>
    </source>
</evidence>
<sequence length="824" mass="90283">MSTEPPIDQIEAAVDSIVSYPEAQEYKGLELSAQDAHPVLQDLAGPSTTFIPRQPSPPLPDLKSRSFPTVDADSGEDDDDDEPIAELPIYLSCGLRGLDLYQYPLQHRDISVPTWARDRGKTISARVKERVCRIEVEIPVDAGATYWREDRASDLGFVVDVQNGDDGPVGGFGFGTQKDKKTKENVHKKKDKKWGDKMRLRSEVVPNATGYYSGVIHNGALHLHPVDHIYQFRTSLAYLDDVDSKSRRRPTANGNADSDYEDSAKKKTKPVTAPTRQVRKVLDEDENDGSGSIKDFRNKMWAVEQKENEDEWIGYGWRSGVEDNAVVEALDTLILSSDKRERLAYDILASLPTLSLSNMSLGFVRVAHPKAFSFRPFGRTYATEVLKPNLSYLSVTHPDSSAPPEAKSLIKDHSEYLLNTYVRPPFLFTHGKSCTLTDSSGRNYLDFTAGIAVTALGHSDEGINRVMADQAAKLSHTSNLYWTEHAGELAKSLIEKTRAHGGLGLGSYQGGEKGGKVFFANSGTEANEGALKFARAYGKTVSADKTEIVCFSNAFHGRSMGALSCTSNPKYQTPFLPLIPGIKVGKYNDMNEKSLGELINEKTCGVIVEPIQGEGGVEEGKKEWFEMLGKRCKEVGAVLIYDEIQCGLFRSGTMWAHSTFPADAQPDIVTMAKPLANGFPIGAIMVRSSIASTISPGMHGTTFGGQPLACAIGIHVLDRLSETSFSQQRKETSAHLGERVQKLPSMFPELIKETRGRGLIRGIAFKEECQPGQLVKLARERGVLLLTAGKDAVRLVPALVVSKAECDRAIDVVESCLHILSGKA</sequence>
<dbReference type="PANTHER" id="PTHR11986:SF79">
    <property type="entry name" value="ACETYLORNITHINE AMINOTRANSFERASE, MITOCHONDRIAL"/>
    <property type="match status" value="1"/>
</dbReference>
<dbReference type="CDD" id="cd00610">
    <property type="entry name" value="OAT_like"/>
    <property type="match status" value="1"/>
</dbReference>
<evidence type="ECO:0000256" key="4">
    <source>
        <dbReference type="ARBA" id="ARBA00008954"/>
    </source>
</evidence>
<dbReference type="GO" id="GO:0030170">
    <property type="term" value="F:pyridoxal phosphate binding"/>
    <property type="evidence" value="ECO:0007669"/>
    <property type="project" value="InterPro"/>
</dbReference>
<dbReference type="GO" id="GO:0005634">
    <property type="term" value="C:nucleus"/>
    <property type="evidence" value="ECO:0007669"/>
    <property type="project" value="InterPro"/>
</dbReference>
<evidence type="ECO:0000256" key="1">
    <source>
        <dbReference type="ARBA" id="ARBA00001933"/>
    </source>
</evidence>
<dbReference type="InterPro" id="IPR015422">
    <property type="entry name" value="PyrdxlP-dep_Trfase_small"/>
</dbReference>
<dbReference type="FunFam" id="3.40.640.10:FF:000004">
    <property type="entry name" value="Acetylornithine aminotransferase"/>
    <property type="match status" value="1"/>
</dbReference>
<dbReference type="InterPro" id="IPR015421">
    <property type="entry name" value="PyrdxlP-dep_Trfase_major"/>
</dbReference>
<dbReference type="SUPFAM" id="SSF53383">
    <property type="entry name" value="PLP-dependent transferases"/>
    <property type="match status" value="1"/>
</dbReference>
<reference evidence="11" key="2">
    <citation type="journal article" date="2022" name="Elife">
        <title>Obligate sexual reproduction of a homothallic fungus closely related to the Cryptococcus pathogenic species complex.</title>
        <authorList>
            <person name="Passer A.R."/>
            <person name="Clancey S.A."/>
            <person name="Shea T."/>
            <person name="David-Palma M."/>
            <person name="Averette A.F."/>
            <person name="Boekhout T."/>
            <person name="Porcel B.M."/>
            <person name="Nowrousian M."/>
            <person name="Cuomo C.A."/>
            <person name="Sun S."/>
            <person name="Heitman J."/>
            <person name="Coelho M.A."/>
        </authorList>
    </citation>
    <scope>NUCLEOTIDE SEQUENCE</scope>
    <source>
        <strain evidence="11">CBS 7841</strain>
    </source>
</reference>
<feature type="region of interest" description="Disordered" evidence="10">
    <location>
        <begin position="169"/>
        <end position="193"/>
    </location>
</feature>
<dbReference type="InterPro" id="IPR004636">
    <property type="entry name" value="AcOrn/SuccOrn_fam"/>
</dbReference>
<dbReference type="PROSITE" id="PS00600">
    <property type="entry name" value="AA_TRANSFER_CLASS_3"/>
    <property type="match status" value="1"/>
</dbReference>
<dbReference type="InterPro" id="IPR015424">
    <property type="entry name" value="PyrdxlP-dep_Trfase"/>
</dbReference>
<dbReference type="RefSeq" id="XP_066070468.1">
    <property type="nucleotide sequence ID" value="XM_066214371.1"/>
</dbReference>
<gene>
    <name evidence="11" type="ORF">L203_104998</name>
</gene>
<keyword evidence="12" id="KW-1185">Reference proteome</keyword>
<evidence type="ECO:0000313" key="12">
    <source>
        <dbReference type="Proteomes" id="UP000094043"/>
    </source>
</evidence>
<dbReference type="GO" id="GO:0003992">
    <property type="term" value="F:N2-acetyl-L-ornithine:2-oxoglutarate 5-aminotransferase activity"/>
    <property type="evidence" value="ECO:0007669"/>
    <property type="project" value="UniProtKB-EC"/>
</dbReference>
<dbReference type="Gene3D" id="3.40.640.10">
    <property type="entry name" value="Type I PLP-dependent aspartate aminotransferase-like (Major domain)"/>
    <property type="match status" value="1"/>
</dbReference>
<accession>A0AAJ8JWI8</accession>
<dbReference type="InterPro" id="IPR049704">
    <property type="entry name" value="Aminotrans_3_PPA_site"/>
</dbReference>
<feature type="region of interest" description="Disordered" evidence="10">
    <location>
        <begin position="243"/>
        <end position="276"/>
    </location>
</feature>
<dbReference type="EC" id="2.6.1.11" evidence="5"/>
<dbReference type="Proteomes" id="UP000094043">
    <property type="component" value="Chromosome 6"/>
</dbReference>
<dbReference type="GO" id="GO:0006351">
    <property type="term" value="P:DNA-templated transcription"/>
    <property type="evidence" value="ECO:0007669"/>
    <property type="project" value="InterPro"/>
</dbReference>